<feature type="transmembrane region" description="Helical" evidence="1">
    <location>
        <begin position="39"/>
        <end position="56"/>
    </location>
</feature>
<dbReference type="EMBL" id="SOEO01000003">
    <property type="protein sequence ID" value="TDX83332.1"/>
    <property type="molecule type" value="Genomic_DNA"/>
</dbReference>
<name>A0A4R8I9J9_9FLAO</name>
<accession>A0A4R8I9J9</accession>
<organism evidence="2 3">
    <name type="scientific">Epilithonimonas xixisoli</name>
    <dbReference type="NCBI Taxonomy" id="1476462"/>
    <lineage>
        <taxon>Bacteria</taxon>
        <taxon>Pseudomonadati</taxon>
        <taxon>Bacteroidota</taxon>
        <taxon>Flavobacteriia</taxon>
        <taxon>Flavobacteriales</taxon>
        <taxon>Weeksellaceae</taxon>
        <taxon>Chryseobacterium group</taxon>
        <taxon>Epilithonimonas</taxon>
    </lineage>
</organism>
<evidence type="ECO:0000313" key="2">
    <source>
        <dbReference type="EMBL" id="TDX83332.1"/>
    </source>
</evidence>
<proteinExistence type="predicted"/>
<dbReference type="NCBIfam" id="NF041635">
    <property type="entry name" value="STM3941_fam"/>
    <property type="match status" value="1"/>
</dbReference>
<dbReference type="InterPro" id="IPR048136">
    <property type="entry name" value="STM3941-like"/>
</dbReference>
<protein>
    <recommendedName>
        <fullName evidence="4">PH (Pleckstrin Homology) domain-containing protein</fullName>
    </recommendedName>
</protein>
<feature type="transmembrane region" description="Helical" evidence="1">
    <location>
        <begin position="12"/>
        <end position="33"/>
    </location>
</feature>
<dbReference type="Proteomes" id="UP000295313">
    <property type="component" value="Unassembled WGS sequence"/>
</dbReference>
<evidence type="ECO:0000313" key="3">
    <source>
        <dbReference type="Proteomes" id="UP000295313"/>
    </source>
</evidence>
<keyword evidence="3" id="KW-1185">Reference proteome</keyword>
<keyword evidence="1" id="KW-0812">Transmembrane</keyword>
<evidence type="ECO:0000256" key="1">
    <source>
        <dbReference type="SAM" id="Phobius"/>
    </source>
</evidence>
<keyword evidence="1" id="KW-0472">Membrane</keyword>
<gene>
    <name evidence="2" type="ORF">B0I22_3412</name>
</gene>
<dbReference type="AlphaFoldDB" id="A0A4R8I9J9"/>
<sequence>MIKINFKRSAFNTSIILCVGVILICSYLIYTEYNIPERIALSLFLIANVFVLIFRLKQFYKIYSSGNNVALKIGEFGIENNTQAKSYFISWSEISTFEIGHFRTRQIYIKPINPNHFPRKKYFGLYFTSKPELLWIDSDMIDIKRDELINILNRELHNCNKKSNNNSVNTNQS</sequence>
<reference evidence="2 3" key="1">
    <citation type="submission" date="2019-03" db="EMBL/GenBank/DDBJ databases">
        <title>Genomic Encyclopedia of Type Strains, Phase III (KMG-III): the genomes of soil and plant-associated and newly described type strains.</title>
        <authorList>
            <person name="Whitman W."/>
        </authorList>
    </citation>
    <scope>NUCLEOTIDE SEQUENCE [LARGE SCALE GENOMIC DNA]</scope>
    <source>
        <strain evidence="2 3">CGMCC 1.12802</strain>
    </source>
</reference>
<comment type="caution">
    <text evidence="2">The sequence shown here is derived from an EMBL/GenBank/DDBJ whole genome shotgun (WGS) entry which is preliminary data.</text>
</comment>
<keyword evidence="1" id="KW-1133">Transmembrane helix</keyword>
<dbReference type="RefSeq" id="WP_425459601.1">
    <property type="nucleotide sequence ID" value="NZ_SOEO01000003.1"/>
</dbReference>
<evidence type="ECO:0008006" key="4">
    <source>
        <dbReference type="Google" id="ProtNLM"/>
    </source>
</evidence>